<keyword evidence="2" id="KW-1185">Reference proteome</keyword>
<dbReference type="EMBL" id="BGPR01086887">
    <property type="protein sequence ID" value="GBM05107.1"/>
    <property type="molecule type" value="Genomic_DNA"/>
</dbReference>
<proteinExistence type="predicted"/>
<feature type="non-terminal residue" evidence="1">
    <location>
        <position position="1"/>
    </location>
</feature>
<gene>
    <name evidence="1" type="ORF">AVEN_215418_1</name>
</gene>
<dbReference type="AlphaFoldDB" id="A0A4Y2CMZ4"/>
<evidence type="ECO:0000313" key="2">
    <source>
        <dbReference type="Proteomes" id="UP000499080"/>
    </source>
</evidence>
<name>A0A4Y2CMZ4_ARAVE</name>
<evidence type="ECO:0000313" key="1">
    <source>
        <dbReference type="EMBL" id="GBM05107.1"/>
    </source>
</evidence>
<dbReference type="Proteomes" id="UP000499080">
    <property type="component" value="Unassembled WGS sequence"/>
</dbReference>
<organism evidence="1 2">
    <name type="scientific">Araneus ventricosus</name>
    <name type="common">Orbweaver spider</name>
    <name type="synonym">Epeira ventricosa</name>
    <dbReference type="NCBI Taxonomy" id="182803"/>
    <lineage>
        <taxon>Eukaryota</taxon>
        <taxon>Metazoa</taxon>
        <taxon>Ecdysozoa</taxon>
        <taxon>Arthropoda</taxon>
        <taxon>Chelicerata</taxon>
        <taxon>Arachnida</taxon>
        <taxon>Araneae</taxon>
        <taxon>Araneomorphae</taxon>
        <taxon>Entelegynae</taxon>
        <taxon>Araneoidea</taxon>
        <taxon>Araneidae</taxon>
        <taxon>Araneus</taxon>
    </lineage>
</organism>
<comment type="caution">
    <text evidence="1">The sequence shown here is derived from an EMBL/GenBank/DDBJ whole genome shotgun (WGS) entry which is preliminary data.</text>
</comment>
<sequence length="106" mass="11525">CSTGAYESTGSRTSRLPWGVSRVPAVLPGFIAEVRCSGVPLSDAQVTAEVRCFPGVPFKRYQGSLPKSDASRRMPRPQCRMVFEDGLPAAEWEEPLCSCQMSISSL</sequence>
<accession>A0A4Y2CMZ4</accession>
<protein>
    <submittedName>
        <fullName evidence="1">Uncharacterized protein</fullName>
    </submittedName>
</protein>
<reference evidence="1 2" key="1">
    <citation type="journal article" date="2019" name="Sci. Rep.">
        <title>Orb-weaving spider Araneus ventricosus genome elucidates the spidroin gene catalogue.</title>
        <authorList>
            <person name="Kono N."/>
            <person name="Nakamura H."/>
            <person name="Ohtoshi R."/>
            <person name="Moran D.A.P."/>
            <person name="Shinohara A."/>
            <person name="Yoshida Y."/>
            <person name="Fujiwara M."/>
            <person name="Mori M."/>
            <person name="Tomita M."/>
            <person name="Arakawa K."/>
        </authorList>
    </citation>
    <scope>NUCLEOTIDE SEQUENCE [LARGE SCALE GENOMIC DNA]</scope>
</reference>